<dbReference type="PANTHER" id="PTHR45782:SF4">
    <property type="entry name" value="MITOCHONDRIAL RIBOSOME-ASSOCIATED GTPASE 1"/>
    <property type="match status" value="1"/>
</dbReference>
<evidence type="ECO:0000313" key="4">
    <source>
        <dbReference type="Proteomes" id="UP000837857"/>
    </source>
</evidence>
<evidence type="ECO:0000256" key="1">
    <source>
        <dbReference type="ARBA" id="ARBA00022741"/>
    </source>
</evidence>
<dbReference type="InterPro" id="IPR023179">
    <property type="entry name" value="GTP-bd_ortho_bundle_sf"/>
</dbReference>
<accession>A0ABN8HZJ2</accession>
<evidence type="ECO:0008006" key="5">
    <source>
        <dbReference type="Google" id="ProtNLM"/>
    </source>
</evidence>
<organism evidence="3 4">
    <name type="scientific">Iphiclides podalirius</name>
    <name type="common">scarce swallowtail</name>
    <dbReference type="NCBI Taxonomy" id="110791"/>
    <lineage>
        <taxon>Eukaryota</taxon>
        <taxon>Metazoa</taxon>
        <taxon>Ecdysozoa</taxon>
        <taxon>Arthropoda</taxon>
        <taxon>Hexapoda</taxon>
        <taxon>Insecta</taxon>
        <taxon>Pterygota</taxon>
        <taxon>Neoptera</taxon>
        <taxon>Endopterygota</taxon>
        <taxon>Lepidoptera</taxon>
        <taxon>Glossata</taxon>
        <taxon>Ditrysia</taxon>
        <taxon>Papilionoidea</taxon>
        <taxon>Papilionidae</taxon>
        <taxon>Papilioninae</taxon>
        <taxon>Iphiclides</taxon>
    </lineage>
</organism>
<protein>
    <recommendedName>
        <fullName evidence="5">G domain-containing protein</fullName>
    </recommendedName>
</protein>
<dbReference type="Gene3D" id="1.10.1580.10">
    <property type="match status" value="1"/>
</dbReference>
<dbReference type="Proteomes" id="UP000837857">
    <property type="component" value="Chromosome 16"/>
</dbReference>
<dbReference type="EMBL" id="OW152828">
    <property type="protein sequence ID" value="CAH2044785.1"/>
    <property type="molecule type" value="Genomic_DNA"/>
</dbReference>
<dbReference type="PANTHER" id="PTHR45782">
    <property type="entry name" value="MITOCHONDRIAL RIBOSOME-ASSOCIATED GTPASE 1"/>
    <property type="match status" value="1"/>
</dbReference>
<sequence length="150" mass="17016">MKINHNPKIFMFDTPGILEPSVSDVEMGLKLALCASLQDHLVGEEVIADYLLYWLNSHAKFKYVDYMGLEEPCDDIQKVLIAGAIKFNRVRTVRDFDGTVRDVPDLLEVAKTMIKAFRTGELGKILLDIDLLTQRFKGQIQQELEAETSV</sequence>
<name>A0ABN8HZJ2_9NEOP</name>
<gene>
    <name evidence="3" type="ORF">IPOD504_LOCUS4789</name>
</gene>
<keyword evidence="4" id="KW-1185">Reference proteome</keyword>
<feature type="non-terminal residue" evidence="3">
    <location>
        <position position="150"/>
    </location>
</feature>
<reference evidence="3" key="1">
    <citation type="submission" date="2022-03" db="EMBL/GenBank/DDBJ databases">
        <authorList>
            <person name="Martin H S."/>
        </authorList>
    </citation>
    <scope>NUCLEOTIDE SEQUENCE</scope>
</reference>
<evidence type="ECO:0000313" key="3">
    <source>
        <dbReference type="EMBL" id="CAH2044785.1"/>
    </source>
</evidence>
<keyword evidence="2" id="KW-0342">GTP-binding</keyword>
<proteinExistence type="predicted"/>
<evidence type="ECO:0000256" key="2">
    <source>
        <dbReference type="ARBA" id="ARBA00023134"/>
    </source>
</evidence>
<keyword evidence="1" id="KW-0547">Nucleotide-binding</keyword>